<feature type="domain" description="Response regulatory" evidence="8">
    <location>
        <begin position="2"/>
        <end position="118"/>
    </location>
</feature>
<evidence type="ECO:0000256" key="2">
    <source>
        <dbReference type="ARBA" id="ARBA00022553"/>
    </source>
</evidence>
<comment type="subcellular location">
    <subcellularLocation>
        <location evidence="1">Cytoplasm</location>
    </subcellularLocation>
</comment>
<comment type="caution">
    <text evidence="9">The sequence shown here is derived from an EMBL/GenBank/DDBJ whole genome shotgun (WGS) entry which is preliminary data.</text>
</comment>
<reference evidence="9 10" key="1">
    <citation type="submission" date="2021-03" db="EMBL/GenBank/DDBJ databases">
        <title>Whole genome sequence of Metabacillus bambusae BG109.</title>
        <authorList>
            <person name="Jeong J.W."/>
        </authorList>
    </citation>
    <scope>NUCLEOTIDE SEQUENCE [LARGE SCALE GENOMIC DNA]</scope>
    <source>
        <strain evidence="9 10">BG109</strain>
    </source>
</reference>
<dbReference type="InterPro" id="IPR001789">
    <property type="entry name" value="Sig_transdc_resp-reg_receiver"/>
</dbReference>
<gene>
    <name evidence="9" type="ORF">I7822_14300</name>
</gene>
<dbReference type="Pfam" id="PF00072">
    <property type="entry name" value="Response_reg"/>
    <property type="match status" value="1"/>
</dbReference>
<evidence type="ECO:0000256" key="1">
    <source>
        <dbReference type="ARBA" id="ARBA00004496"/>
    </source>
</evidence>
<evidence type="ECO:0000256" key="4">
    <source>
        <dbReference type="ARBA" id="ARBA00023125"/>
    </source>
</evidence>
<dbReference type="CDD" id="cd17535">
    <property type="entry name" value="REC_NarL-like"/>
    <property type="match status" value="1"/>
</dbReference>
<dbReference type="PROSITE" id="PS50043">
    <property type="entry name" value="HTH_LUXR_2"/>
    <property type="match status" value="1"/>
</dbReference>
<evidence type="ECO:0000256" key="6">
    <source>
        <dbReference type="PROSITE-ProRule" id="PRU00169"/>
    </source>
</evidence>
<keyword evidence="2 6" id="KW-0597">Phosphoprotein</keyword>
<keyword evidence="5" id="KW-0804">Transcription</keyword>
<dbReference type="PRINTS" id="PR00038">
    <property type="entry name" value="HTHLUXR"/>
</dbReference>
<dbReference type="SUPFAM" id="SSF46894">
    <property type="entry name" value="C-terminal effector domain of the bipartite response regulators"/>
    <property type="match status" value="1"/>
</dbReference>
<name>A0ABS3N3V4_9BACI</name>
<evidence type="ECO:0000259" key="8">
    <source>
        <dbReference type="PROSITE" id="PS50110"/>
    </source>
</evidence>
<sequence length="213" mass="23657">MKVLIADDHHVVRRGLLFFLKTQRDIEVIGEAKNGKEAVELVAELEPDVVLMDLSMPEMDGVMATKAIREMNETVKIIILTSYADQDHVIPAIRAGASGYQLKDIEPDELVETIRDVLKGESKLHPKVTSHVMTHLSMGANQKASKISDLTKREKDVLNELAKGKSNKEIASSLFITEKTVKTHVSNILAKLQLSDRTQAALYAVKNGYIVKE</sequence>
<dbReference type="InterPro" id="IPR011006">
    <property type="entry name" value="CheY-like_superfamily"/>
</dbReference>
<dbReference type="PROSITE" id="PS00622">
    <property type="entry name" value="HTH_LUXR_1"/>
    <property type="match status" value="1"/>
</dbReference>
<evidence type="ECO:0000256" key="5">
    <source>
        <dbReference type="ARBA" id="ARBA00023163"/>
    </source>
</evidence>
<keyword evidence="3" id="KW-0805">Transcription regulation</keyword>
<dbReference type="SMART" id="SM00421">
    <property type="entry name" value="HTH_LUXR"/>
    <property type="match status" value="1"/>
</dbReference>
<dbReference type="Proteomes" id="UP000663981">
    <property type="component" value="Unassembled WGS sequence"/>
</dbReference>
<dbReference type="CDD" id="cd06170">
    <property type="entry name" value="LuxR_C_like"/>
    <property type="match status" value="1"/>
</dbReference>
<evidence type="ECO:0000256" key="3">
    <source>
        <dbReference type="ARBA" id="ARBA00023015"/>
    </source>
</evidence>
<evidence type="ECO:0000259" key="7">
    <source>
        <dbReference type="PROSITE" id="PS50043"/>
    </source>
</evidence>
<feature type="modified residue" description="4-aspartylphosphate" evidence="6">
    <location>
        <position position="53"/>
    </location>
</feature>
<dbReference type="Pfam" id="PF00196">
    <property type="entry name" value="GerE"/>
    <property type="match status" value="1"/>
</dbReference>
<organism evidence="9 10">
    <name type="scientific">Metabacillus bambusae</name>
    <dbReference type="NCBI Taxonomy" id="2795218"/>
    <lineage>
        <taxon>Bacteria</taxon>
        <taxon>Bacillati</taxon>
        <taxon>Bacillota</taxon>
        <taxon>Bacilli</taxon>
        <taxon>Bacillales</taxon>
        <taxon>Bacillaceae</taxon>
        <taxon>Metabacillus</taxon>
    </lineage>
</organism>
<dbReference type="EMBL" id="JAGDEL010000010">
    <property type="protein sequence ID" value="MBO1512825.1"/>
    <property type="molecule type" value="Genomic_DNA"/>
</dbReference>
<keyword evidence="10" id="KW-1185">Reference proteome</keyword>
<dbReference type="PANTHER" id="PTHR43214:SF43">
    <property type="entry name" value="TWO-COMPONENT RESPONSE REGULATOR"/>
    <property type="match status" value="1"/>
</dbReference>
<dbReference type="Gene3D" id="3.40.50.2300">
    <property type="match status" value="1"/>
</dbReference>
<feature type="domain" description="HTH luxR-type" evidence="7">
    <location>
        <begin position="143"/>
        <end position="208"/>
    </location>
</feature>
<dbReference type="PANTHER" id="PTHR43214">
    <property type="entry name" value="TWO-COMPONENT RESPONSE REGULATOR"/>
    <property type="match status" value="1"/>
</dbReference>
<accession>A0ABS3N3V4</accession>
<dbReference type="SUPFAM" id="SSF52172">
    <property type="entry name" value="CheY-like"/>
    <property type="match status" value="1"/>
</dbReference>
<dbReference type="InterPro" id="IPR039420">
    <property type="entry name" value="WalR-like"/>
</dbReference>
<evidence type="ECO:0000313" key="10">
    <source>
        <dbReference type="Proteomes" id="UP000663981"/>
    </source>
</evidence>
<proteinExistence type="predicted"/>
<protein>
    <submittedName>
        <fullName evidence="9">Response regulator transcription factor</fullName>
    </submittedName>
</protein>
<dbReference type="InterPro" id="IPR016032">
    <property type="entry name" value="Sig_transdc_resp-reg_C-effctor"/>
</dbReference>
<keyword evidence="4" id="KW-0238">DNA-binding</keyword>
<dbReference type="SMART" id="SM00448">
    <property type="entry name" value="REC"/>
    <property type="match status" value="1"/>
</dbReference>
<dbReference type="PROSITE" id="PS50110">
    <property type="entry name" value="RESPONSE_REGULATORY"/>
    <property type="match status" value="1"/>
</dbReference>
<evidence type="ECO:0000313" key="9">
    <source>
        <dbReference type="EMBL" id="MBO1512825.1"/>
    </source>
</evidence>
<dbReference type="InterPro" id="IPR000792">
    <property type="entry name" value="Tscrpt_reg_LuxR_C"/>
</dbReference>
<dbReference type="InterPro" id="IPR058245">
    <property type="entry name" value="NreC/VraR/RcsB-like_REC"/>
</dbReference>